<evidence type="ECO:0000259" key="1">
    <source>
        <dbReference type="Pfam" id="PF01909"/>
    </source>
</evidence>
<dbReference type="Proteomes" id="UP000682733">
    <property type="component" value="Unassembled WGS sequence"/>
</dbReference>
<evidence type="ECO:0000313" key="3">
    <source>
        <dbReference type="EMBL" id="CAF1074148.1"/>
    </source>
</evidence>
<dbReference type="Gene3D" id="3.30.460.10">
    <property type="entry name" value="Beta Polymerase, domain 2"/>
    <property type="match status" value="1"/>
</dbReference>
<gene>
    <name evidence="3" type="ORF">GPM918_LOCUS17430</name>
    <name evidence="2" type="ORF">OVA965_LOCUS14230</name>
    <name evidence="5" type="ORF">SRO942_LOCUS17429</name>
    <name evidence="4" type="ORF">TMI583_LOCUS14233</name>
</gene>
<protein>
    <recommendedName>
        <fullName evidence="1">Polymerase nucleotidyl transferase domain-containing protein</fullName>
    </recommendedName>
</protein>
<name>A0A814M5U1_9BILA</name>
<dbReference type="Proteomes" id="UP000681722">
    <property type="component" value="Unassembled WGS sequence"/>
</dbReference>
<dbReference type="InterPro" id="IPR002934">
    <property type="entry name" value="Polymerase_NTP_transf_dom"/>
</dbReference>
<dbReference type="SUPFAM" id="SSF81301">
    <property type="entry name" value="Nucleotidyltransferase"/>
    <property type="match status" value="1"/>
</dbReference>
<dbReference type="EMBL" id="CAJOBA010006130">
    <property type="protein sequence ID" value="CAF3764089.1"/>
    <property type="molecule type" value="Genomic_DNA"/>
</dbReference>
<evidence type="ECO:0000313" key="5">
    <source>
        <dbReference type="EMBL" id="CAF3840906.1"/>
    </source>
</evidence>
<evidence type="ECO:0000313" key="6">
    <source>
        <dbReference type="Proteomes" id="UP000663829"/>
    </source>
</evidence>
<reference evidence="3" key="1">
    <citation type="submission" date="2021-02" db="EMBL/GenBank/DDBJ databases">
        <authorList>
            <person name="Nowell W R."/>
        </authorList>
    </citation>
    <scope>NUCLEOTIDE SEQUENCE</scope>
</reference>
<accession>A0A814M5U1</accession>
<feature type="domain" description="Polymerase nucleotidyl transferase" evidence="1">
    <location>
        <begin position="17"/>
        <end position="65"/>
    </location>
</feature>
<dbReference type="EMBL" id="CAJNOQ010004791">
    <property type="protein sequence ID" value="CAF1074148.1"/>
    <property type="molecule type" value="Genomic_DNA"/>
</dbReference>
<dbReference type="Proteomes" id="UP000677228">
    <property type="component" value="Unassembled WGS sequence"/>
</dbReference>
<dbReference type="OrthoDB" id="9971724at2759"/>
<dbReference type="CDD" id="cd05403">
    <property type="entry name" value="NT_KNTase_like"/>
    <property type="match status" value="1"/>
</dbReference>
<keyword evidence="6" id="KW-1185">Reference proteome</keyword>
<comment type="caution">
    <text evidence="3">The sequence shown here is derived from an EMBL/GenBank/DDBJ whole genome shotgun (WGS) entry which is preliminary data.</text>
</comment>
<sequence>MDKATLLCQLKLDEKMIECIYLFGSHAYGTASEQRQSDYDIVMVLKSRAFDAHELFKWRNVNWLTRHNWINPNFRHFFSGESDKTCFFDLGDREAPVWMYNVDTFCMLLRTNTMFAIECISLPEKLKWIEKRNFSDEFCIDDKMLEQSVINHSRSHLFMACKNMTQILFPAENDDMETRDEIEKMSKDPIWNHTQLPNNYNFYKTKKLIWHSIRLLYFGINIKRFNRLTDYTGANYLYEDLLAMESHKWIDFDKKYMPTYTELTNEFINLTRDALTLPDKMQL</sequence>
<dbReference type="AlphaFoldDB" id="A0A814M5U1"/>
<dbReference type="InterPro" id="IPR043519">
    <property type="entry name" value="NT_sf"/>
</dbReference>
<evidence type="ECO:0000313" key="2">
    <source>
        <dbReference type="EMBL" id="CAF0994270.1"/>
    </source>
</evidence>
<dbReference type="Proteomes" id="UP000663829">
    <property type="component" value="Unassembled WGS sequence"/>
</dbReference>
<dbReference type="Pfam" id="PF01909">
    <property type="entry name" value="NTP_transf_2"/>
    <property type="match status" value="1"/>
</dbReference>
<organism evidence="3 6">
    <name type="scientific">Didymodactylos carnosus</name>
    <dbReference type="NCBI Taxonomy" id="1234261"/>
    <lineage>
        <taxon>Eukaryota</taxon>
        <taxon>Metazoa</taxon>
        <taxon>Spiralia</taxon>
        <taxon>Gnathifera</taxon>
        <taxon>Rotifera</taxon>
        <taxon>Eurotatoria</taxon>
        <taxon>Bdelloidea</taxon>
        <taxon>Philodinida</taxon>
        <taxon>Philodinidae</taxon>
        <taxon>Didymodactylos</taxon>
    </lineage>
</organism>
<dbReference type="EMBL" id="CAJOBC010004791">
    <property type="protein sequence ID" value="CAF3840906.1"/>
    <property type="molecule type" value="Genomic_DNA"/>
</dbReference>
<evidence type="ECO:0000313" key="4">
    <source>
        <dbReference type="EMBL" id="CAF3764089.1"/>
    </source>
</evidence>
<dbReference type="EMBL" id="CAJNOK010006123">
    <property type="protein sequence ID" value="CAF0994270.1"/>
    <property type="molecule type" value="Genomic_DNA"/>
</dbReference>
<proteinExistence type="predicted"/>
<dbReference type="GO" id="GO:0016779">
    <property type="term" value="F:nucleotidyltransferase activity"/>
    <property type="evidence" value="ECO:0007669"/>
    <property type="project" value="InterPro"/>
</dbReference>